<protein>
    <recommendedName>
        <fullName evidence="2">Hemerythrin-like domain-containing protein</fullName>
    </recommendedName>
</protein>
<organism evidence="3 4">
    <name type="scientific">Catenulispora yoronensis</name>
    <dbReference type="NCBI Taxonomy" id="450799"/>
    <lineage>
        <taxon>Bacteria</taxon>
        <taxon>Bacillati</taxon>
        <taxon>Actinomycetota</taxon>
        <taxon>Actinomycetes</taxon>
        <taxon>Catenulisporales</taxon>
        <taxon>Catenulisporaceae</taxon>
        <taxon>Catenulispora</taxon>
    </lineage>
</organism>
<dbReference type="EMBL" id="BAAAQN010000050">
    <property type="protein sequence ID" value="GAA2050925.1"/>
    <property type="molecule type" value="Genomic_DNA"/>
</dbReference>
<reference evidence="3 4" key="1">
    <citation type="journal article" date="2019" name="Int. J. Syst. Evol. Microbiol.">
        <title>The Global Catalogue of Microorganisms (GCM) 10K type strain sequencing project: providing services to taxonomists for standard genome sequencing and annotation.</title>
        <authorList>
            <consortium name="The Broad Institute Genomics Platform"/>
            <consortium name="The Broad Institute Genome Sequencing Center for Infectious Disease"/>
            <person name="Wu L."/>
            <person name="Ma J."/>
        </authorList>
    </citation>
    <scope>NUCLEOTIDE SEQUENCE [LARGE SCALE GENOMIC DNA]</scope>
    <source>
        <strain evidence="3 4">JCM 16014</strain>
    </source>
</reference>
<sequence>MEVRTQGHTHSGSPAMTTTEPATGRIDFTMMYLTHDAFRRDLDRLRQAAQADRADSIGVQAGWANFKRQLHVHHSVEDETLWPRVTAASAGRADAADAAEILAAMAAEHGRLDGLLEAVDVAMAQRSVALPEIVAGLDVGLRGHMRHEEEAALPLIQRVLEPKDWADFSKAMARKQKLSGAAAYVPWMLDGARPDQRTALFNALPAPVKVLNRLLWEGRYQARHPWA</sequence>
<evidence type="ECO:0000259" key="2">
    <source>
        <dbReference type="Pfam" id="PF01814"/>
    </source>
</evidence>
<accession>A0ABN2V553</accession>
<evidence type="ECO:0000313" key="3">
    <source>
        <dbReference type="EMBL" id="GAA2050925.1"/>
    </source>
</evidence>
<dbReference type="Gene3D" id="1.20.120.520">
    <property type="entry name" value="nmb1532 protein domain like"/>
    <property type="match status" value="1"/>
</dbReference>
<dbReference type="InterPro" id="IPR012312">
    <property type="entry name" value="Hemerythrin-like"/>
</dbReference>
<dbReference type="Pfam" id="PF01814">
    <property type="entry name" value="Hemerythrin"/>
    <property type="match status" value="1"/>
</dbReference>
<evidence type="ECO:0000313" key="4">
    <source>
        <dbReference type="Proteomes" id="UP001500751"/>
    </source>
</evidence>
<gene>
    <name evidence="3" type="ORF">GCM10009839_67100</name>
</gene>
<comment type="caution">
    <text evidence="3">The sequence shown here is derived from an EMBL/GenBank/DDBJ whole genome shotgun (WGS) entry which is preliminary data.</text>
</comment>
<evidence type="ECO:0000256" key="1">
    <source>
        <dbReference type="SAM" id="MobiDB-lite"/>
    </source>
</evidence>
<feature type="domain" description="Hemerythrin-like" evidence="2">
    <location>
        <begin position="30"/>
        <end position="156"/>
    </location>
</feature>
<name>A0ABN2V553_9ACTN</name>
<dbReference type="CDD" id="cd12108">
    <property type="entry name" value="Hr-like"/>
    <property type="match status" value="1"/>
</dbReference>
<proteinExistence type="predicted"/>
<keyword evidence="4" id="KW-1185">Reference proteome</keyword>
<dbReference type="Proteomes" id="UP001500751">
    <property type="component" value="Unassembled WGS sequence"/>
</dbReference>
<feature type="region of interest" description="Disordered" evidence="1">
    <location>
        <begin position="1"/>
        <end position="21"/>
    </location>
</feature>